<feature type="domain" description="MacB-like periplasmic core" evidence="9">
    <location>
        <begin position="457"/>
        <end position="681"/>
    </location>
</feature>
<reference evidence="10" key="1">
    <citation type="submission" date="2023-08" db="EMBL/GenBank/DDBJ databases">
        <authorList>
            <person name="Messyasz A."/>
            <person name="Mannisto M.K."/>
            <person name="Kerkhof L.J."/>
            <person name="Haggblom M."/>
        </authorList>
    </citation>
    <scope>NUCLEOTIDE SEQUENCE</scope>
    <source>
        <strain evidence="10">X5P6</strain>
    </source>
</reference>
<reference evidence="10" key="2">
    <citation type="journal article" date="2024" name="Environ. Microbiol.">
        <title>Genome analysis and description of Tunturibacter gen. nov. expands the diversity of Terriglobia in tundra soils.</title>
        <authorList>
            <person name="Messyasz A."/>
            <person name="Mannisto M.K."/>
            <person name="Kerkhof L.J."/>
            <person name="Haggblom M.M."/>
        </authorList>
    </citation>
    <scope>NUCLEOTIDE SEQUENCE</scope>
    <source>
        <strain evidence="10">X5P6</strain>
    </source>
</reference>
<dbReference type="InterPro" id="IPR017800">
    <property type="entry name" value="ADOP"/>
</dbReference>
<dbReference type="Pfam" id="PF12704">
    <property type="entry name" value="MacB_PCD"/>
    <property type="match status" value="2"/>
</dbReference>
<feature type="transmembrane region" description="Helical" evidence="7">
    <location>
        <begin position="445"/>
        <end position="470"/>
    </location>
</feature>
<feature type="domain" description="ABC3 transporter permease C-terminal" evidence="8">
    <location>
        <begin position="310"/>
        <end position="426"/>
    </location>
</feature>
<keyword evidence="4 7" id="KW-1133">Transmembrane helix</keyword>
<dbReference type="EMBL" id="CP132942">
    <property type="protein sequence ID" value="XCB33167.1"/>
    <property type="molecule type" value="Genomic_DNA"/>
</dbReference>
<evidence type="ECO:0000256" key="6">
    <source>
        <dbReference type="ARBA" id="ARBA00038076"/>
    </source>
</evidence>
<feature type="transmembrane region" description="Helical" evidence="7">
    <location>
        <begin position="402"/>
        <end position="425"/>
    </location>
</feature>
<organism evidence="10">
    <name type="scientific">Tunturiibacter psychrotolerans</name>
    <dbReference type="NCBI Taxonomy" id="3069686"/>
    <lineage>
        <taxon>Bacteria</taxon>
        <taxon>Pseudomonadati</taxon>
        <taxon>Acidobacteriota</taxon>
        <taxon>Terriglobia</taxon>
        <taxon>Terriglobales</taxon>
        <taxon>Acidobacteriaceae</taxon>
        <taxon>Tunturiibacter</taxon>
    </lineage>
</organism>
<keyword evidence="5 7" id="KW-0472">Membrane</keyword>
<keyword evidence="3 7" id="KW-0812">Transmembrane</keyword>
<feature type="transmembrane region" description="Helical" evidence="7">
    <location>
        <begin position="20"/>
        <end position="43"/>
    </location>
</feature>
<dbReference type="InterPro" id="IPR025857">
    <property type="entry name" value="MacB_PCD"/>
</dbReference>
<proteinExistence type="inferred from homology"/>
<dbReference type="KEGG" id="tpsc:RBB77_22565"/>
<dbReference type="PANTHER" id="PTHR30572">
    <property type="entry name" value="MEMBRANE COMPONENT OF TRANSPORTER-RELATED"/>
    <property type="match status" value="1"/>
</dbReference>
<comment type="subcellular location">
    <subcellularLocation>
        <location evidence="1">Cell membrane</location>
        <topology evidence="1">Multi-pass membrane protein</topology>
    </subcellularLocation>
</comment>
<evidence type="ECO:0000256" key="4">
    <source>
        <dbReference type="ARBA" id="ARBA00022989"/>
    </source>
</evidence>
<keyword evidence="2" id="KW-1003">Cell membrane</keyword>
<dbReference type="InterPro" id="IPR003838">
    <property type="entry name" value="ABC3_permease_C"/>
</dbReference>
<feature type="domain" description="MacB-like periplasmic core" evidence="9">
    <location>
        <begin position="24"/>
        <end position="250"/>
    </location>
</feature>
<feature type="transmembrane region" description="Helical" evidence="7">
    <location>
        <begin position="360"/>
        <end position="382"/>
    </location>
</feature>
<dbReference type="GO" id="GO:0005886">
    <property type="term" value="C:plasma membrane"/>
    <property type="evidence" value="ECO:0007669"/>
    <property type="project" value="UniProtKB-SubCell"/>
</dbReference>
<dbReference type="NCBIfam" id="TIGR03434">
    <property type="entry name" value="ADOP"/>
    <property type="match status" value="1"/>
</dbReference>
<evidence type="ECO:0000256" key="1">
    <source>
        <dbReference type="ARBA" id="ARBA00004651"/>
    </source>
</evidence>
<evidence type="ECO:0000256" key="3">
    <source>
        <dbReference type="ARBA" id="ARBA00022692"/>
    </source>
</evidence>
<protein>
    <submittedName>
        <fullName evidence="10">ABC transporter permease</fullName>
    </submittedName>
</protein>
<sequence length="838" mass="90038">MQTLMQDLRFSFRQIKRSPGFMITAVLTLALGVGANTAIFSLLDQALLRSLAVRAPERLVILGNTGKMWDGHFSNHGGGDDKYFSYPMYRDLRDHGTPFEGLIATAPADVGITRDNESKLAHAEIVSGNYFYVLGVRAATGRLLTQADDTIPGANPAAVLSYRYWQSELGADAGIVGQTLSINGHPFDVIGVAAPEFKSAVWGETPDVFVSMSMLEQIVPGKGVRLQDHTDKWMNIVGRLKEGETPEHAQIVMAPLWHALRAQELKALGTKSPRFVDDFLTRSQLEVLPGARGLSYNRDDLEKPLLAVMAMAILVLLIATVNVASLLLVRSAARVREFSLRYALGASAKRVVQQLVLEGLVVGIAGGTAGLLIAPMCVRLLVHRLGPGTTMAFSTSLDHRVLAFNFAIAIGASVLFSLAPTLQLLRPDIVNSLKQQTSTVSGGSLSLRGLIVSLQVGLSVLLLVGSGLFVRTMENLRRVDVGFNTSHLVTFLVDPMLSGVAKEKIPALHQQILEAMAALPGVQAVGATDDPELADTGHQSDATVEGYNAPPDEVFDIEKPSISPGYFHVLQEPVLAGRSFIENDDANHPAVAIVNESFVKHYFSSAAAAIGRRVAYGGGGNKDAQYMTIVGVTRDTKHDNLRDPAVPTVFIPLHQLRKPDQLFLYLRTTTAPEQIFAQVRQAMKQIDAGLAVDQLRTMDDQIDTTLSNERMIELLAISFGLLATVLSGVGLYGVLAYSTAQRTREIGIRIALGSSRLGVSRLVLADVLRLAGVGIVLAIPCSVLLARLLRSQLFGVSSADPLTLASVVVLIGLVAMIAAIVPARRASSVDPTTALRAE</sequence>
<evidence type="ECO:0000259" key="9">
    <source>
        <dbReference type="Pfam" id="PF12704"/>
    </source>
</evidence>
<evidence type="ECO:0000256" key="7">
    <source>
        <dbReference type="SAM" id="Phobius"/>
    </source>
</evidence>
<dbReference type="InterPro" id="IPR050250">
    <property type="entry name" value="Macrolide_Exporter_MacB"/>
</dbReference>
<dbReference type="GO" id="GO:0022857">
    <property type="term" value="F:transmembrane transporter activity"/>
    <property type="evidence" value="ECO:0007669"/>
    <property type="project" value="TreeGrafter"/>
</dbReference>
<name>A0AAU7ZQA0_9BACT</name>
<dbReference type="PANTHER" id="PTHR30572:SF4">
    <property type="entry name" value="ABC TRANSPORTER PERMEASE YTRF"/>
    <property type="match status" value="1"/>
</dbReference>
<evidence type="ECO:0000256" key="5">
    <source>
        <dbReference type="ARBA" id="ARBA00023136"/>
    </source>
</evidence>
<feature type="domain" description="ABC3 transporter permease C-terminal" evidence="8">
    <location>
        <begin position="718"/>
        <end position="831"/>
    </location>
</feature>
<dbReference type="RefSeq" id="WP_353064010.1">
    <property type="nucleotide sequence ID" value="NZ_CP132942.1"/>
</dbReference>
<feature type="transmembrane region" description="Helical" evidence="7">
    <location>
        <begin position="714"/>
        <end position="735"/>
    </location>
</feature>
<evidence type="ECO:0000259" key="8">
    <source>
        <dbReference type="Pfam" id="PF02687"/>
    </source>
</evidence>
<dbReference type="AlphaFoldDB" id="A0AAU7ZQA0"/>
<feature type="transmembrane region" description="Helical" evidence="7">
    <location>
        <begin position="767"/>
        <end position="789"/>
    </location>
</feature>
<dbReference type="Pfam" id="PF02687">
    <property type="entry name" value="FtsX"/>
    <property type="match status" value="2"/>
</dbReference>
<feature type="transmembrane region" description="Helical" evidence="7">
    <location>
        <begin position="305"/>
        <end position="329"/>
    </location>
</feature>
<evidence type="ECO:0000313" key="10">
    <source>
        <dbReference type="EMBL" id="XCB33167.1"/>
    </source>
</evidence>
<gene>
    <name evidence="10" type="ORF">RBB77_22565</name>
</gene>
<accession>A0AAU7ZQA0</accession>
<feature type="transmembrane region" description="Helical" evidence="7">
    <location>
        <begin position="801"/>
        <end position="821"/>
    </location>
</feature>
<comment type="similarity">
    <text evidence="6">Belongs to the ABC-4 integral membrane protein family.</text>
</comment>
<evidence type="ECO:0000256" key="2">
    <source>
        <dbReference type="ARBA" id="ARBA00022475"/>
    </source>
</evidence>